<dbReference type="InterPro" id="IPR010710">
    <property type="entry name" value="DUF1289"/>
</dbReference>
<feature type="region of interest" description="Disordered" evidence="1">
    <location>
        <begin position="75"/>
        <end position="107"/>
    </location>
</feature>
<dbReference type="Pfam" id="PF06945">
    <property type="entry name" value="DUF1289"/>
    <property type="match status" value="1"/>
</dbReference>
<organism evidence="2 3">
    <name type="scientific">Cupriavidus cauae</name>
    <dbReference type="NCBI Taxonomy" id="2608999"/>
    <lineage>
        <taxon>Bacteria</taxon>
        <taxon>Pseudomonadati</taxon>
        <taxon>Pseudomonadota</taxon>
        <taxon>Betaproteobacteria</taxon>
        <taxon>Burkholderiales</taxon>
        <taxon>Burkholderiaceae</taxon>
        <taxon>Cupriavidus</taxon>
    </lineage>
</organism>
<dbReference type="Proteomes" id="UP000324324">
    <property type="component" value="Unassembled WGS sequence"/>
</dbReference>
<dbReference type="EMBL" id="VWRN01000025">
    <property type="protein sequence ID" value="KAA6127016.1"/>
    <property type="molecule type" value="Genomic_DNA"/>
</dbReference>
<sequence>MSADPKLIADLRRRALAAQYAKPVASPCRDVCRMGQHGYCEGCFRTIDEIAGWANRSEDDKRAIWQALPQRAAAADAATASDMSGTSDTSRPSDMSDASDTMQAGRP</sequence>
<accession>A0A5M8AYK6</accession>
<dbReference type="PANTHER" id="PTHR35175:SF2">
    <property type="entry name" value="DUF1289 DOMAIN-CONTAINING PROTEIN"/>
    <property type="match status" value="1"/>
</dbReference>
<evidence type="ECO:0000256" key="1">
    <source>
        <dbReference type="SAM" id="MobiDB-lite"/>
    </source>
</evidence>
<feature type="compositionally biased region" description="Polar residues" evidence="1">
    <location>
        <begin position="92"/>
        <end position="107"/>
    </location>
</feature>
<comment type="caution">
    <text evidence="2">The sequence shown here is derived from an EMBL/GenBank/DDBJ whole genome shotgun (WGS) entry which is preliminary data.</text>
</comment>
<keyword evidence="3" id="KW-1185">Reference proteome</keyword>
<dbReference type="AlphaFoldDB" id="A0A5M8AYK6"/>
<feature type="compositionally biased region" description="Low complexity" evidence="1">
    <location>
        <begin position="75"/>
        <end position="90"/>
    </location>
</feature>
<protein>
    <submittedName>
        <fullName evidence="2">DUF1289 domain-containing protein</fullName>
    </submittedName>
</protein>
<evidence type="ECO:0000313" key="2">
    <source>
        <dbReference type="EMBL" id="KAA6127016.1"/>
    </source>
</evidence>
<dbReference type="PANTHER" id="PTHR35175">
    <property type="entry name" value="DUF1289 DOMAIN-CONTAINING PROTEIN"/>
    <property type="match status" value="1"/>
</dbReference>
<proteinExistence type="predicted"/>
<evidence type="ECO:0000313" key="3">
    <source>
        <dbReference type="Proteomes" id="UP000324324"/>
    </source>
</evidence>
<gene>
    <name evidence="2" type="ORF">F1599_08305</name>
</gene>
<name>A0A5M8AYK6_9BURK</name>
<reference evidence="2 3" key="1">
    <citation type="submission" date="2019-09" db="EMBL/GenBank/DDBJ databases">
        <title>Isolation of a novel species in the genus Cupriavidus from patients with sepsis using whole genome sequencing.</title>
        <authorList>
            <person name="Kweon O.J."/>
            <person name="Lee M.-K."/>
        </authorList>
    </citation>
    <scope>NUCLEOTIDE SEQUENCE [LARGE SCALE GENOMIC DNA]</scope>
    <source>
        <strain evidence="2 3">MKL-01</strain>
    </source>
</reference>